<dbReference type="InterPro" id="IPR036388">
    <property type="entry name" value="WH-like_DNA-bd_sf"/>
</dbReference>
<proteinExistence type="inferred from homology"/>
<dbReference type="SUPFAM" id="SSF53850">
    <property type="entry name" value="Periplasmic binding protein-like II"/>
    <property type="match status" value="1"/>
</dbReference>
<dbReference type="Pfam" id="PF03466">
    <property type="entry name" value="LysR_substrate"/>
    <property type="match status" value="1"/>
</dbReference>
<dbReference type="InterPro" id="IPR058163">
    <property type="entry name" value="LysR-type_TF_proteobact-type"/>
</dbReference>
<dbReference type="SUPFAM" id="SSF46785">
    <property type="entry name" value="Winged helix' DNA-binding domain"/>
    <property type="match status" value="1"/>
</dbReference>
<dbReference type="PANTHER" id="PTHR30537:SF20">
    <property type="entry name" value="TRANSCRIPTIONAL REGULATORY PROTEIN"/>
    <property type="match status" value="1"/>
</dbReference>
<dbReference type="InterPro" id="IPR005119">
    <property type="entry name" value="LysR_subst-bd"/>
</dbReference>
<dbReference type="Pfam" id="PF00126">
    <property type="entry name" value="HTH_1"/>
    <property type="match status" value="1"/>
</dbReference>
<keyword evidence="3" id="KW-0238">DNA-binding</keyword>
<dbReference type="Gene3D" id="1.10.10.10">
    <property type="entry name" value="Winged helix-like DNA-binding domain superfamily/Winged helix DNA-binding domain"/>
    <property type="match status" value="1"/>
</dbReference>
<accession>A0ABS7WYK7</accession>
<evidence type="ECO:0000259" key="5">
    <source>
        <dbReference type="PROSITE" id="PS50931"/>
    </source>
</evidence>
<evidence type="ECO:0000256" key="4">
    <source>
        <dbReference type="ARBA" id="ARBA00023163"/>
    </source>
</evidence>
<evidence type="ECO:0000313" key="6">
    <source>
        <dbReference type="EMBL" id="MBZ9567722.1"/>
    </source>
</evidence>
<organism evidence="6 7">
    <name type="scientific">Modicisalibacter tunisiensis</name>
    <dbReference type="NCBI Taxonomy" id="390637"/>
    <lineage>
        <taxon>Bacteria</taxon>
        <taxon>Pseudomonadati</taxon>
        <taxon>Pseudomonadota</taxon>
        <taxon>Gammaproteobacteria</taxon>
        <taxon>Oceanospirillales</taxon>
        <taxon>Halomonadaceae</taxon>
        <taxon>Modicisalibacter</taxon>
    </lineage>
</organism>
<evidence type="ECO:0000256" key="1">
    <source>
        <dbReference type="ARBA" id="ARBA00009437"/>
    </source>
</evidence>
<evidence type="ECO:0000313" key="7">
    <source>
        <dbReference type="Proteomes" id="UP001319883"/>
    </source>
</evidence>
<feature type="domain" description="HTH lysR-type" evidence="5">
    <location>
        <begin position="1"/>
        <end position="60"/>
    </location>
</feature>
<dbReference type="RefSeq" id="WP_163647718.1">
    <property type="nucleotide sequence ID" value="NZ_JAGXFD010000001.1"/>
</dbReference>
<sequence>MQSRSDNLELLLAVIDSGGFSAAARHLDVPVAKISRAVQRLERQLETPLLNRTTRSVVLTAEGRRFVEQVREGLGQLAAAEEALRLRHSQPSGPLRVDAATPFILHQLVPLVGSFTDRYPGIRLELSASDDIINLLEQRTDVAIRIGPLTDSTLHARVLGRSPLQLVASPEYLDRHGIPGSATALRDHRLLGFLHADNLNHWPVEGLAQEGANITPSLTSSSGEVIRELCLTGQGIACLSRFMIHDDLRHGRLVTLLGDRMRTPNAREAVQAVYYRGSALSPRIEAFLDFIACRLAL</sequence>
<dbReference type="InterPro" id="IPR036390">
    <property type="entry name" value="WH_DNA-bd_sf"/>
</dbReference>
<dbReference type="EMBL" id="JAGXFD010000001">
    <property type="protein sequence ID" value="MBZ9567722.1"/>
    <property type="molecule type" value="Genomic_DNA"/>
</dbReference>
<dbReference type="PROSITE" id="PS50931">
    <property type="entry name" value="HTH_LYSR"/>
    <property type="match status" value="1"/>
</dbReference>
<dbReference type="InterPro" id="IPR000847">
    <property type="entry name" value="LysR_HTH_N"/>
</dbReference>
<keyword evidence="2" id="KW-0805">Transcription regulation</keyword>
<protein>
    <submittedName>
        <fullName evidence="6">LysR family transcriptional regulator</fullName>
    </submittedName>
</protein>
<dbReference type="Gene3D" id="3.40.190.10">
    <property type="entry name" value="Periplasmic binding protein-like II"/>
    <property type="match status" value="2"/>
</dbReference>
<reference evidence="6 7" key="1">
    <citation type="submission" date="2021-05" db="EMBL/GenBank/DDBJ databases">
        <title>Petroleum and Energy Research Collection (APPE): ex situ preservation of microbial diversity associated with the oil industry and exploitation of its biotechnological potential.</title>
        <authorList>
            <person name="Paixao C.T.M."/>
            <person name="Gomes M.B."/>
            <person name="Oliveira V.M."/>
        </authorList>
    </citation>
    <scope>NUCLEOTIDE SEQUENCE [LARGE SCALE GENOMIC DNA]</scope>
    <source>
        <strain evidence="6 7">LIT2</strain>
    </source>
</reference>
<evidence type="ECO:0000256" key="2">
    <source>
        <dbReference type="ARBA" id="ARBA00023015"/>
    </source>
</evidence>
<gene>
    <name evidence="6" type="ORF">KGQ91_08500</name>
</gene>
<dbReference type="Proteomes" id="UP001319883">
    <property type="component" value="Unassembled WGS sequence"/>
</dbReference>
<evidence type="ECO:0000256" key="3">
    <source>
        <dbReference type="ARBA" id="ARBA00023125"/>
    </source>
</evidence>
<dbReference type="PANTHER" id="PTHR30537">
    <property type="entry name" value="HTH-TYPE TRANSCRIPTIONAL REGULATOR"/>
    <property type="match status" value="1"/>
</dbReference>
<keyword evidence="4" id="KW-0804">Transcription</keyword>
<comment type="similarity">
    <text evidence="1">Belongs to the LysR transcriptional regulatory family.</text>
</comment>
<keyword evidence="7" id="KW-1185">Reference proteome</keyword>
<name>A0ABS7WYK7_9GAMM</name>
<comment type="caution">
    <text evidence="6">The sequence shown here is derived from an EMBL/GenBank/DDBJ whole genome shotgun (WGS) entry which is preliminary data.</text>
</comment>